<keyword evidence="2" id="KW-0805">Transcription regulation</keyword>
<dbReference type="EMBL" id="WJXA01000012">
    <property type="protein sequence ID" value="KAF7123732.1"/>
    <property type="molecule type" value="Genomic_DNA"/>
</dbReference>
<reference evidence="7" key="1">
    <citation type="submission" date="2019-11" db="EMBL/GenBank/DDBJ databases">
        <authorList>
            <person name="Liu Y."/>
            <person name="Hou J."/>
            <person name="Li T.-Q."/>
            <person name="Guan C.-H."/>
            <person name="Wu X."/>
            <person name="Wu H.-Z."/>
            <person name="Ling F."/>
            <person name="Zhang R."/>
            <person name="Shi X.-G."/>
            <person name="Ren J.-P."/>
            <person name="Chen E.-F."/>
            <person name="Sun J.-M."/>
        </authorList>
    </citation>
    <scope>NUCLEOTIDE SEQUENCE</scope>
    <source>
        <strain evidence="7">Adult_tree_wgs_1</strain>
        <tissue evidence="7">Leaves</tissue>
    </source>
</reference>
<feature type="domain" description="NAC" evidence="6">
    <location>
        <begin position="9"/>
        <end position="162"/>
    </location>
</feature>
<comment type="caution">
    <text evidence="7">The sequence shown here is derived from an EMBL/GenBank/DDBJ whole genome shotgun (WGS) entry which is preliminary data.</text>
</comment>
<dbReference type="GO" id="GO:0010150">
    <property type="term" value="P:leaf senescence"/>
    <property type="evidence" value="ECO:0007669"/>
    <property type="project" value="UniProtKB-ARBA"/>
</dbReference>
<dbReference type="Proteomes" id="UP000626092">
    <property type="component" value="Unassembled WGS sequence"/>
</dbReference>
<dbReference type="AlphaFoldDB" id="A0A834G1G9"/>
<sequence length="281" mass="32384">MVGKTSSDLPPGFRFHPTDEELIMYYLRNQTTSRPCPVSIIPEIDIYKFDPWELPEKAGFGENEWYFFSPRDRKYPNGARPNRAAVSGYWKATGTDKSIHSGSKYVGVKKALVFYKGKPPKGVKTDWIMHEYRIMSDSTRQISRQNGSMRLDDWVLCRIYKKKSMGRTEEQRVEESCAQTELTIDATDDSQTLKIPKTFSLSRLWELDCLGTLPQLLNDNSYNSSVFDYNYQNIVGVSENGPGAVQKFQFGEVPFHYMDSVKFEANPNKQPIFVNPVFQFE</sequence>
<evidence type="ECO:0000256" key="5">
    <source>
        <dbReference type="ARBA" id="ARBA00023242"/>
    </source>
</evidence>
<dbReference type="GO" id="GO:0005634">
    <property type="term" value="C:nucleus"/>
    <property type="evidence" value="ECO:0007669"/>
    <property type="project" value="UniProtKB-SubCell"/>
</dbReference>
<proteinExistence type="predicted"/>
<evidence type="ECO:0000313" key="7">
    <source>
        <dbReference type="EMBL" id="KAF7123732.1"/>
    </source>
</evidence>
<organism evidence="7 8">
    <name type="scientific">Rhododendron simsii</name>
    <name type="common">Sims's rhododendron</name>
    <dbReference type="NCBI Taxonomy" id="118357"/>
    <lineage>
        <taxon>Eukaryota</taxon>
        <taxon>Viridiplantae</taxon>
        <taxon>Streptophyta</taxon>
        <taxon>Embryophyta</taxon>
        <taxon>Tracheophyta</taxon>
        <taxon>Spermatophyta</taxon>
        <taxon>Magnoliopsida</taxon>
        <taxon>eudicotyledons</taxon>
        <taxon>Gunneridae</taxon>
        <taxon>Pentapetalae</taxon>
        <taxon>asterids</taxon>
        <taxon>Ericales</taxon>
        <taxon>Ericaceae</taxon>
        <taxon>Ericoideae</taxon>
        <taxon>Rhodoreae</taxon>
        <taxon>Rhododendron</taxon>
    </lineage>
</organism>
<evidence type="ECO:0000256" key="4">
    <source>
        <dbReference type="ARBA" id="ARBA00023163"/>
    </source>
</evidence>
<keyword evidence="3" id="KW-0238">DNA-binding</keyword>
<evidence type="ECO:0000256" key="3">
    <source>
        <dbReference type="ARBA" id="ARBA00023125"/>
    </source>
</evidence>
<dbReference type="InterPro" id="IPR003441">
    <property type="entry name" value="NAC-dom"/>
</dbReference>
<evidence type="ECO:0000313" key="8">
    <source>
        <dbReference type="Proteomes" id="UP000626092"/>
    </source>
</evidence>
<comment type="subcellular location">
    <subcellularLocation>
        <location evidence="1">Nucleus</location>
    </subcellularLocation>
</comment>
<name>A0A834G1G9_RHOSS</name>
<dbReference type="FunFam" id="2.170.150.80:FF:000004">
    <property type="entry name" value="NAC transcription factor"/>
    <property type="match status" value="1"/>
</dbReference>
<dbReference type="Gene3D" id="2.170.150.80">
    <property type="entry name" value="NAC domain"/>
    <property type="match status" value="1"/>
</dbReference>
<dbReference type="GO" id="GO:0043565">
    <property type="term" value="F:sequence-specific DNA binding"/>
    <property type="evidence" value="ECO:0007669"/>
    <property type="project" value="UniProtKB-ARBA"/>
</dbReference>
<dbReference type="OrthoDB" id="1921961at2759"/>
<keyword evidence="5" id="KW-0539">Nucleus</keyword>
<evidence type="ECO:0000256" key="2">
    <source>
        <dbReference type="ARBA" id="ARBA00023015"/>
    </source>
</evidence>
<dbReference type="Pfam" id="PF02365">
    <property type="entry name" value="NAM"/>
    <property type="match status" value="1"/>
</dbReference>
<evidence type="ECO:0000256" key="1">
    <source>
        <dbReference type="ARBA" id="ARBA00004123"/>
    </source>
</evidence>
<keyword evidence="8" id="KW-1185">Reference proteome</keyword>
<dbReference type="InterPro" id="IPR036093">
    <property type="entry name" value="NAC_dom_sf"/>
</dbReference>
<keyword evidence="4" id="KW-0804">Transcription</keyword>
<dbReference type="SUPFAM" id="SSF101941">
    <property type="entry name" value="NAC domain"/>
    <property type="match status" value="1"/>
</dbReference>
<dbReference type="PANTHER" id="PTHR31719">
    <property type="entry name" value="NAC TRANSCRIPTION FACTOR 56"/>
    <property type="match status" value="1"/>
</dbReference>
<gene>
    <name evidence="7" type="ORF">RHSIM_Rhsim12G0065300</name>
</gene>
<protein>
    <recommendedName>
        <fullName evidence="6">NAC domain-containing protein</fullName>
    </recommendedName>
</protein>
<accession>A0A834G1G9</accession>
<dbReference type="GO" id="GO:0006355">
    <property type="term" value="P:regulation of DNA-templated transcription"/>
    <property type="evidence" value="ECO:0007669"/>
    <property type="project" value="InterPro"/>
</dbReference>
<evidence type="ECO:0000259" key="6">
    <source>
        <dbReference type="PROSITE" id="PS51005"/>
    </source>
</evidence>
<dbReference type="PANTHER" id="PTHR31719:SF127">
    <property type="entry name" value="NAC TRANSCRIPTION FACTOR 29"/>
    <property type="match status" value="1"/>
</dbReference>
<dbReference type="PROSITE" id="PS51005">
    <property type="entry name" value="NAC"/>
    <property type="match status" value="1"/>
</dbReference>